<keyword evidence="3" id="KW-1185">Reference proteome</keyword>
<feature type="signal peptide" evidence="1">
    <location>
        <begin position="1"/>
        <end position="25"/>
    </location>
</feature>
<feature type="chain" id="PRO_5031531635" description="DUF4878 domain-containing protein" evidence="1">
    <location>
        <begin position="26"/>
        <end position="202"/>
    </location>
</feature>
<dbReference type="InterPro" id="IPR031841">
    <property type="entry name" value="Endopep_inhib"/>
</dbReference>
<evidence type="ECO:0000313" key="2">
    <source>
        <dbReference type="EMBL" id="MRN54310.1"/>
    </source>
</evidence>
<organism evidence="2 3">
    <name type="scientific">Paenibacillus monticola</name>
    <dbReference type="NCBI Taxonomy" id="2666075"/>
    <lineage>
        <taxon>Bacteria</taxon>
        <taxon>Bacillati</taxon>
        <taxon>Bacillota</taxon>
        <taxon>Bacilli</taxon>
        <taxon>Bacillales</taxon>
        <taxon>Paenibacillaceae</taxon>
        <taxon>Paenibacillus</taxon>
    </lineage>
</organism>
<dbReference type="RefSeq" id="WP_154119298.1">
    <property type="nucleotide sequence ID" value="NZ_WJXB01000004.1"/>
</dbReference>
<dbReference type="Proteomes" id="UP000463051">
    <property type="component" value="Unassembled WGS sequence"/>
</dbReference>
<keyword evidence="1" id="KW-0732">Signal</keyword>
<proteinExistence type="predicted"/>
<accession>A0A7X2L2L3</accession>
<name>A0A7X2L2L3_9BACL</name>
<evidence type="ECO:0000256" key="1">
    <source>
        <dbReference type="SAM" id="SignalP"/>
    </source>
</evidence>
<evidence type="ECO:0008006" key="4">
    <source>
        <dbReference type="Google" id="ProtNLM"/>
    </source>
</evidence>
<dbReference type="InterPro" id="IPR053749">
    <property type="entry name" value="TA_system-associated_sf"/>
</dbReference>
<dbReference type="AlphaFoldDB" id="A0A7X2L2L3"/>
<comment type="caution">
    <text evidence="2">The sequence shown here is derived from an EMBL/GenBank/DDBJ whole genome shotgun (WGS) entry which is preliminary data.</text>
</comment>
<gene>
    <name evidence="2" type="ORF">GJB61_15085</name>
</gene>
<reference evidence="2 3" key="1">
    <citation type="submission" date="2019-11" db="EMBL/GenBank/DDBJ databases">
        <title>Paenibacillus monticola sp. nov., a novel PGPR strain isolated from mountain sample in China.</title>
        <authorList>
            <person name="Zhao Q."/>
            <person name="Li H.-P."/>
            <person name="Zhang J.-L."/>
        </authorList>
    </citation>
    <scope>NUCLEOTIDE SEQUENCE [LARGE SCALE GENOMIC DNA]</scope>
    <source>
        <strain evidence="2 3">LC-T2</strain>
    </source>
</reference>
<evidence type="ECO:0000313" key="3">
    <source>
        <dbReference type="Proteomes" id="UP000463051"/>
    </source>
</evidence>
<dbReference type="Pfam" id="PF16800">
    <property type="entry name" value="Endopep_inhib"/>
    <property type="match status" value="1"/>
</dbReference>
<sequence length="202" mass="21720">MNKKLMIGSLALSLGLVSAGSGAMAASASVGSTTAIKTVAVASVPGKEGPATINNLTVKSIISLVVHAKKLYIYSNHGGNDYKPETFQYKGTEYRYISSDIGTKQKLMNYIKRAYTSNAAAFYVQTQYLEQNGRLAQVNTDLGNSLVYEKATARMVSKNATAAVFELTVPQQEGQGGSEVVTVKLKKVSGFWRIDMSPDTLF</sequence>
<protein>
    <recommendedName>
        <fullName evidence="4">DUF4878 domain-containing protein</fullName>
    </recommendedName>
</protein>
<dbReference type="EMBL" id="WJXB01000004">
    <property type="protein sequence ID" value="MRN54310.1"/>
    <property type="molecule type" value="Genomic_DNA"/>
</dbReference>
<dbReference type="Gene3D" id="3.10.450.420">
    <property type="match status" value="1"/>
</dbReference>